<organism evidence="2 3">
    <name type="scientific">Massariosphaeria phaeospora</name>
    <dbReference type="NCBI Taxonomy" id="100035"/>
    <lineage>
        <taxon>Eukaryota</taxon>
        <taxon>Fungi</taxon>
        <taxon>Dikarya</taxon>
        <taxon>Ascomycota</taxon>
        <taxon>Pezizomycotina</taxon>
        <taxon>Dothideomycetes</taxon>
        <taxon>Pleosporomycetidae</taxon>
        <taxon>Pleosporales</taxon>
        <taxon>Pleosporales incertae sedis</taxon>
        <taxon>Massariosphaeria</taxon>
    </lineage>
</organism>
<dbReference type="EMBL" id="JAADJZ010000015">
    <property type="protein sequence ID" value="KAF2869657.1"/>
    <property type="molecule type" value="Genomic_DNA"/>
</dbReference>
<keyword evidence="3" id="KW-1185">Reference proteome</keyword>
<reference evidence="2 3" key="1">
    <citation type="submission" date="2020-01" db="EMBL/GenBank/DDBJ databases">
        <authorList>
            <consortium name="DOE Joint Genome Institute"/>
            <person name="Haridas S."/>
            <person name="Albert R."/>
            <person name="Binder M."/>
            <person name="Bloem J."/>
            <person name="Labutti K."/>
            <person name="Salamov A."/>
            <person name="Andreopoulos B."/>
            <person name="Baker S.E."/>
            <person name="Barry K."/>
            <person name="Bills G."/>
            <person name="Bluhm B.H."/>
            <person name="Cannon C."/>
            <person name="Castanera R."/>
            <person name="Culley D.E."/>
            <person name="Daum C."/>
            <person name="Ezra D."/>
            <person name="Gonzalez J.B."/>
            <person name="Henrissat B."/>
            <person name="Kuo A."/>
            <person name="Liang C."/>
            <person name="Lipzen A."/>
            <person name="Lutzoni F."/>
            <person name="Magnuson J."/>
            <person name="Mondo S."/>
            <person name="Nolan M."/>
            <person name="Ohm R."/>
            <person name="Pangilinan J."/>
            <person name="Park H.-J.H."/>
            <person name="Ramirez L."/>
            <person name="Alfaro M."/>
            <person name="Sun H."/>
            <person name="Tritt A."/>
            <person name="Yoshinaga Y."/>
            <person name="Zwiers L.-H.L."/>
            <person name="Turgeon B.G."/>
            <person name="Goodwin S.B."/>
            <person name="Spatafora J.W."/>
            <person name="Crous P.W."/>
            <person name="Grigoriev I.V."/>
        </authorList>
    </citation>
    <scope>NUCLEOTIDE SEQUENCE [LARGE SCALE GENOMIC DNA]</scope>
    <source>
        <strain evidence="2 3">CBS 611.86</strain>
    </source>
</reference>
<protein>
    <submittedName>
        <fullName evidence="2">Uncharacterized protein</fullName>
    </submittedName>
</protein>
<evidence type="ECO:0000256" key="1">
    <source>
        <dbReference type="SAM" id="MobiDB-lite"/>
    </source>
</evidence>
<dbReference type="Proteomes" id="UP000481861">
    <property type="component" value="Unassembled WGS sequence"/>
</dbReference>
<name>A0A7C8I359_9PLEO</name>
<evidence type="ECO:0000313" key="3">
    <source>
        <dbReference type="Proteomes" id="UP000481861"/>
    </source>
</evidence>
<sequence>MDRHLRRCISQRLSKTRRLRPARKNGGCHRARARRLRARRQSWESSFALYATSMTYNAILRSHARTATSVESESGASASFATKLVLVCVPTVHLPIRATDTSTRSRCTGFVEPTILARNLRGRKSGTRKDNTEQSPPTARLCRPSLLLQIE</sequence>
<comment type="caution">
    <text evidence="2">The sequence shown here is derived from an EMBL/GenBank/DDBJ whole genome shotgun (WGS) entry which is preliminary data.</text>
</comment>
<proteinExistence type="predicted"/>
<feature type="region of interest" description="Disordered" evidence="1">
    <location>
        <begin position="120"/>
        <end position="139"/>
    </location>
</feature>
<evidence type="ECO:0000313" key="2">
    <source>
        <dbReference type="EMBL" id="KAF2869657.1"/>
    </source>
</evidence>
<dbReference type="AlphaFoldDB" id="A0A7C8I359"/>
<accession>A0A7C8I359</accession>
<gene>
    <name evidence="2" type="ORF">BDV95DRAFT_83034</name>
</gene>